<dbReference type="GO" id="GO:0005509">
    <property type="term" value="F:calcium ion binding"/>
    <property type="evidence" value="ECO:0007669"/>
    <property type="project" value="UniProtKB-UniRule"/>
</dbReference>
<dbReference type="SMART" id="SM00112">
    <property type="entry name" value="CA"/>
    <property type="match status" value="1"/>
</dbReference>
<evidence type="ECO:0000256" key="2">
    <source>
        <dbReference type="ARBA" id="ARBA00022737"/>
    </source>
</evidence>
<dbReference type="CDD" id="cd11304">
    <property type="entry name" value="Cadherin_repeat"/>
    <property type="match status" value="1"/>
</dbReference>
<dbReference type="GO" id="GO:0007156">
    <property type="term" value="P:homophilic cell adhesion via plasma membrane adhesion molecules"/>
    <property type="evidence" value="ECO:0007669"/>
    <property type="project" value="InterPro"/>
</dbReference>
<dbReference type="PROSITE" id="PS50268">
    <property type="entry name" value="CADHERIN_2"/>
    <property type="match status" value="1"/>
</dbReference>
<dbReference type="GO" id="GO:0016477">
    <property type="term" value="P:cell migration"/>
    <property type="evidence" value="ECO:0007669"/>
    <property type="project" value="TreeGrafter"/>
</dbReference>
<dbReference type="Proteomes" id="UP000075903">
    <property type="component" value="Unassembled WGS sequence"/>
</dbReference>
<accession>A0A182UQG9</accession>
<evidence type="ECO:0000256" key="3">
    <source>
        <dbReference type="ARBA" id="ARBA00022837"/>
    </source>
</evidence>
<dbReference type="GO" id="GO:0008013">
    <property type="term" value="F:beta-catenin binding"/>
    <property type="evidence" value="ECO:0007669"/>
    <property type="project" value="TreeGrafter"/>
</dbReference>
<evidence type="ECO:0000256" key="4">
    <source>
        <dbReference type="ARBA" id="ARBA00023136"/>
    </source>
</evidence>
<dbReference type="GO" id="GO:0045296">
    <property type="term" value="F:cadherin binding"/>
    <property type="evidence" value="ECO:0007669"/>
    <property type="project" value="TreeGrafter"/>
</dbReference>
<name>A0A182UQG9_ANOME</name>
<protein>
    <recommendedName>
        <fullName evidence="6">Cadherin domain-containing protein</fullName>
    </recommendedName>
</protein>
<evidence type="ECO:0000256" key="1">
    <source>
        <dbReference type="ARBA" id="ARBA00004370"/>
    </source>
</evidence>
<dbReference type="VEuPathDB" id="VectorBase:AMEM001871"/>
<comment type="subcellular location">
    <subcellularLocation>
        <location evidence="1">Membrane</location>
    </subcellularLocation>
</comment>
<dbReference type="VEuPathDB" id="VectorBase:AMEM21_015672"/>
<evidence type="ECO:0000313" key="7">
    <source>
        <dbReference type="EnsemblMetazoa" id="AMEM001871-PA"/>
    </source>
</evidence>
<dbReference type="InterPro" id="IPR015919">
    <property type="entry name" value="Cadherin-like_sf"/>
</dbReference>
<feature type="domain" description="Cadherin" evidence="6">
    <location>
        <begin position="11"/>
        <end position="81"/>
    </location>
</feature>
<keyword evidence="2" id="KW-0677">Repeat</keyword>
<evidence type="ECO:0000259" key="6">
    <source>
        <dbReference type="PROSITE" id="PS50268"/>
    </source>
</evidence>
<dbReference type="PANTHER" id="PTHR24027:SF438">
    <property type="entry name" value="CADHERIN 23"/>
    <property type="match status" value="1"/>
</dbReference>
<organism evidence="7 8">
    <name type="scientific">Anopheles merus</name>
    <name type="common">Mosquito</name>
    <dbReference type="NCBI Taxonomy" id="30066"/>
    <lineage>
        <taxon>Eukaryota</taxon>
        <taxon>Metazoa</taxon>
        <taxon>Ecdysozoa</taxon>
        <taxon>Arthropoda</taxon>
        <taxon>Hexapoda</taxon>
        <taxon>Insecta</taxon>
        <taxon>Pterygota</taxon>
        <taxon>Neoptera</taxon>
        <taxon>Endopterygota</taxon>
        <taxon>Diptera</taxon>
        <taxon>Nematocera</taxon>
        <taxon>Culicoidea</taxon>
        <taxon>Culicidae</taxon>
        <taxon>Anophelinae</taxon>
        <taxon>Anopheles</taxon>
    </lineage>
</organism>
<dbReference type="EnsemblMetazoa" id="AMEM001871-RA">
    <property type="protein sequence ID" value="AMEM001871-PA"/>
    <property type="gene ID" value="AMEM001871"/>
</dbReference>
<dbReference type="InterPro" id="IPR039808">
    <property type="entry name" value="Cadherin"/>
</dbReference>
<dbReference type="PRINTS" id="PR00205">
    <property type="entry name" value="CADHERIN"/>
</dbReference>
<evidence type="ECO:0000256" key="5">
    <source>
        <dbReference type="PROSITE-ProRule" id="PRU00043"/>
    </source>
</evidence>
<sequence>MGCPTCKSYKSSSVRYRISSGNVGNVFAIRHTTGTLYVVKALDYEKIKKYALRLTASENFQENYTAVLINVRDVNDDPPVFEKSSYRTQITEEDDRGLPKRVLRGGPTLLTIQNKSVNKVHVSYVLLYQVSLVSNTWGIIMIVAKVNASDANVERPNNIIYFLTGPGIDIENLSASNFKINKAMGEICVLKVKMEVDICKTAEITEADDGNLVEDKFTTQIQLRLCTHETYGDLFRISDQHMREYGIIELKGAKVYFRYTLNGVTWRMCSGTDIAAMSDQVVGKVDVSWTTRRNASIFTKLPAHSTICVTAPTNVVGVPTDR</sequence>
<dbReference type="Pfam" id="PF00028">
    <property type="entry name" value="Cadherin"/>
    <property type="match status" value="1"/>
</dbReference>
<keyword evidence="8" id="KW-1185">Reference proteome</keyword>
<dbReference type="GO" id="GO:0016342">
    <property type="term" value="C:catenin complex"/>
    <property type="evidence" value="ECO:0007669"/>
    <property type="project" value="TreeGrafter"/>
</dbReference>
<dbReference type="VEuPathDB" id="VectorBase:AMEM21_001604"/>
<dbReference type="STRING" id="30066.A0A182UQG9"/>
<dbReference type="AlphaFoldDB" id="A0A182UQG9"/>
<dbReference type="PANTHER" id="PTHR24027">
    <property type="entry name" value="CADHERIN-23"/>
    <property type="match status" value="1"/>
</dbReference>
<dbReference type="InterPro" id="IPR002126">
    <property type="entry name" value="Cadherin-like_dom"/>
</dbReference>
<proteinExistence type="predicted"/>
<dbReference type="Gene3D" id="2.60.40.60">
    <property type="entry name" value="Cadherins"/>
    <property type="match status" value="2"/>
</dbReference>
<dbReference type="SUPFAM" id="SSF49313">
    <property type="entry name" value="Cadherin-like"/>
    <property type="match status" value="1"/>
</dbReference>
<reference evidence="7" key="1">
    <citation type="submission" date="2020-05" db="UniProtKB">
        <authorList>
            <consortium name="EnsemblMetazoa"/>
        </authorList>
    </citation>
    <scope>IDENTIFICATION</scope>
    <source>
        <strain evidence="7">MAF</strain>
    </source>
</reference>
<keyword evidence="4" id="KW-0472">Membrane</keyword>
<evidence type="ECO:0000313" key="8">
    <source>
        <dbReference type="Proteomes" id="UP000075903"/>
    </source>
</evidence>
<keyword evidence="3 5" id="KW-0106">Calcium</keyword>